<evidence type="ECO:0000313" key="10">
    <source>
        <dbReference type="Proteomes" id="UP000198964"/>
    </source>
</evidence>
<dbReference type="InterPro" id="IPR008969">
    <property type="entry name" value="CarboxyPept-like_regulatory"/>
</dbReference>
<dbReference type="Proteomes" id="UP000198964">
    <property type="component" value="Unassembled WGS sequence"/>
</dbReference>
<dbReference type="Gene3D" id="2.40.170.20">
    <property type="entry name" value="TonB-dependent receptor, beta-barrel domain"/>
    <property type="match status" value="1"/>
</dbReference>
<keyword evidence="6 7" id="KW-0998">Cell outer membrane</keyword>
<keyword evidence="3 7" id="KW-1134">Transmembrane beta strand</keyword>
<sequence length="1117" mass="126178">MKKKWFELALGIPRCKKLFLIMRLTLFLVLGMVINSMASGFAQNTKLNLNLENKQIREILNEIENQSEYTFMYDNQKVDVERRVTIRVNTSSIERTLSQIFRDEQIDFRIIDRHVMIYPKEGSGVVQQQVKISGTIVDMAGQPLPGVTVLIKGTNQGTVSDFNGEYTIADVPVEGLLVFSFVGMKTQEVLVGKQSVINITMSEDAIGLDEVVAIGYGTQKKINLTGAIATMSSDDLNKRVITSPESMLQGKLPGLQVIQNSGEPGNNSNSLQIRGLGTFDGAGKNPLVLIDGIPGDMSSINPNNIETVTLLKDAASASIYGSRAANGVILITTKQGTKGQLSVEYGFNLGNYSPTVLPDLVTNSADYMELYNEAMEHTEGRPVPYTDEEISAYRNATDRDKYPNTDWLDLMVNPAWVQNHFLRMSGGTDKTVYNVSLGLNDEPGVMEPFYYKKYNTQFNITSSLDDRITFGANIGLNYDITDRTPGGGTDQYAVILSQGPTYKPKLPNGDYVKNAFLDEYENKFQPNPYAIIETTSSNTKGFSMQSSAFVDVKLASFLRWTVKGGININNTKNKTWQSEGVRTYHYNTGEYAEFLDYGKSGLTVSQFNDIQPVLYSHLTFDKDFGNHNVKALVGYQQESYKYETLGGFREGFFNSSAQELDAGSSNGQTVNGTSEEWAILSYFGRLNYNYKEKYLFEVNGRYDGSSRFSKDNRWGFFPSMSAAWRVSEESFLEDAQSLSNLKVRASYGVLGNQDIGYYPYQDILSIIKGYPFEGTLVSGAKPTAIVDENMKWETTQIYDIGFDLSLLDSRFNFTFDWFNKFTYDILRRKQVGGFYGLQGPVINGGEMRNTGFEFDVNYSDHINDFVYSLSFNLQRYKNEVEKFGEREISGNTVIEEGKPWRTWYMYEWIGIFQSPEDVENSATHPNQPKPGDIKFRDVDNNGVIDQNDRVYIDGAFPKFSYSFNLNASWKNFDFNAQFFGVEGRKLYLNQQGMDPFYKGTPPSKKWLTDRWTPENPTNEMPAIYAGFYHRAIEGSYSSYYLHNADFLRLKNLQIGYTLPQRLVSKLKLKNVRVYYSGDNILTFSELDGVDPERVSNSGKYAAYPQNKVHSLGVNVKF</sequence>
<organism evidence="9 10">
    <name type="scientific">Sunxiuqinia elliptica</name>
    <dbReference type="NCBI Taxonomy" id="655355"/>
    <lineage>
        <taxon>Bacteria</taxon>
        <taxon>Pseudomonadati</taxon>
        <taxon>Bacteroidota</taxon>
        <taxon>Bacteroidia</taxon>
        <taxon>Marinilabiliales</taxon>
        <taxon>Prolixibacteraceae</taxon>
        <taxon>Sunxiuqinia</taxon>
    </lineage>
</organism>
<name>A0A1I2MEG5_9BACT</name>
<evidence type="ECO:0000256" key="6">
    <source>
        <dbReference type="ARBA" id="ARBA00023237"/>
    </source>
</evidence>
<dbReference type="InterPro" id="IPR012910">
    <property type="entry name" value="Plug_dom"/>
</dbReference>
<dbReference type="Pfam" id="PF07715">
    <property type="entry name" value="Plug"/>
    <property type="match status" value="1"/>
</dbReference>
<comment type="similarity">
    <text evidence="7">Belongs to the TonB-dependent receptor family.</text>
</comment>
<dbReference type="PROSITE" id="PS52016">
    <property type="entry name" value="TONB_DEPENDENT_REC_3"/>
    <property type="match status" value="1"/>
</dbReference>
<dbReference type="SUPFAM" id="SSF56935">
    <property type="entry name" value="Porins"/>
    <property type="match status" value="1"/>
</dbReference>
<evidence type="ECO:0000313" key="9">
    <source>
        <dbReference type="EMBL" id="SFF89338.1"/>
    </source>
</evidence>
<dbReference type="NCBIfam" id="TIGR04057">
    <property type="entry name" value="SusC_RagA_signa"/>
    <property type="match status" value="1"/>
</dbReference>
<accession>A0A1I2MEG5</accession>
<feature type="domain" description="Secretin/TonB short N-terminal" evidence="8">
    <location>
        <begin position="69"/>
        <end position="120"/>
    </location>
</feature>
<keyword evidence="5 7" id="KW-0472">Membrane</keyword>
<keyword evidence="2 7" id="KW-0813">Transport</keyword>
<reference evidence="9 10" key="1">
    <citation type="submission" date="2016-10" db="EMBL/GenBank/DDBJ databases">
        <authorList>
            <person name="de Groot N.N."/>
        </authorList>
    </citation>
    <scope>NUCLEOTIDE SEQUENCE [LARGE SCALE GENOMIC DNA]</scope>
    <source>
        <strain evidence="9 10">CGMCC 1.9156</strain>
    </source>
</reference>
<dbReference type="SUPFAM" id="SSF49464">
    <property type="entry name" value="Carboxypeptidase regulatory domain-like"/>
    <property type="match status" value="1"/>
</dbReference>
<evidence type="ECO:0000256" key="4">
    <source>
        <dbReference type="ARBA" id="ARBA00022692"/>
    </source>
</evidence>
<evidence type="ECO:0000256" key="1">
    <source>
        <dbReference type="ARBA" id="ARBA00004571"/>
    </source>
</evidence>
<evidence type="ECO:0000256" key="7">
    <source>
        <dbReference type="PROSITE-ProRule" id="PRU01360"/>
    </source>
</evidence>
<evidence type="ECO:0000256" key="2">
    <source>
        <dbReference type="ARBA" id="ARBA00022448"/>
    </source>
</evidence>
<keyword evidence="4 7" id="KW-0812">Transmembrane</keyword>
<evidence type="ECO:0000256" key="3">
    <source>
        <dbReference type="ARBA" id="ARBA00022452"/>
    </source>
</evidence>
<comment type="subcellular location">
    <subcellularLocation>
        <location evidence="1 7">Cell outer membrane</location>
        <topology evidence="1 7">Multi-pass membrane protein</topology>
    </subcellularLocation>
</comment>
<dbReference type="Gene3D" id="2.170.130.10">
    <property type="entry name" value="TonB-dependent receptor, plug domain"/>
    <property type="match status" value="1"/>
</dbReference>
<dbReference type="InterPro" id="IPR036942">
    <property type="entry name" value="Beta-barrel_TonB_sf"/>
</dbReference>
<dbReference type="Pfam" id="PF13715">
    <property type="entry name" value="CarbopepD_reg_2"/>
    <property type="match status" value="1"/>
</dbReference>
<dbReference type="NCBIfam" id="TIGR04056">
    <property type="entry name" value="OMP_RagA_SusC"/>
    <property type="match status" value="1"/>
</dbReference>
<dbReference type="FunFam" id="2.170.130.10:FF:000003">
    <property type="entry name" value="SusC/RagA family TonB-linked outer membrane protein"/>
    <property type="match status" value="1"/>
</dbReference>
<dbReference type="InterPro" id="IPR039426">
    <property type="entry name" value="TonB-dep_rcpt-like"/>
</dbReference>
<proteinExistence type="inferred from homology"/>
<dbReference type="EMBL" id="FONW01000020">
    <property type="protein sequence ID" value="SFF89338.1"/>
    <property type="molecule type" value="Genomic_DNA"/>
</dbReference>
<evidence type="ECO:0000256" key="5">
    <source>
        <dbReference type="ARBA" id="ARBA00023136"/>
    </source>
</evidence>
<dbReference type="SMART" id="SM00965">
    <property type="entry name" value="STN"/>
    <property type="match status" value="1"/>
</dbReference>
<dbReference type="InterPro" id="IPR011662">
    <property type="entry name" value="Secretin/TonB_short_N"/>
</dbReference>
<dbReference type="InterPro" id="IPR023996">
    <property type="entry name" value="TonB-dep_OMP_SusC/RagA"/>
</dbReference>
<dbReference type="InterPro" id="IPR023997">
    <property type="entry name" value="TonB-dep_OMP_SusC/RagA_CS"/>
</dbReference>
<dbReference type="Gene3D" id="2.60.40.1120">
    <property type="entry name" value="Carboxypeptidase-like, regulatory domain"/>
    <property type="match status" value="1"/>
</dbReference>
<dbReference type="InterPro" id="IPR037066">
    <property type="entry name" value="Plug_dom_sf"/>
</dbReference>
<gene>
    <name evidence="9" type="ORF">SAMN05216283_1205</name>
</gene>
<dbReference type="GO" id="GO:0009279">
    <property type="term" value="C:cell outer membrane"/>
    <property type="evidence" value="ECO:0007669"/>
    <property type="project" value="UniProtKB-SubCell"/>
</dbReference>
<evidence type="ECO:0000259" key="8">
    <source>
        <dbReference type="SMART" id="SM00965"/>
    </source>
</evidence>
<dbReference type="RefSeq" id="WP_093921745.1">
    <property type="nucleotide sequence ID" value="NZ_FONW01000020.1"/>
</dbReference>
<keyword evidence="10" id="KW-1185">Reference proteome</keyword>
<dbReference type="Pfam" id="PF07660">
    <property type="entry name" value="STN"/>
    <property type="match status" value="1"/>
</dbReference>
<dbReference type="AlphaFoldDB" id="A0A1I2MEG5"/>
<dbReference type="STRING" id="655355.SAMN05216283_1205"/>
<protein>
    <submittedName>
        <fullName evidence="9">TonB-linked outer membrane protein, SusC/RagA family</fullName>
    </submittedName>
</protein>